<keyword evidence="2" id="KW-0106">Calcium</keyword>
<evidence type="ECO:0000256" key="1">
    <source>
        <dbReference type="ARBA" id="ARBA00022723"/>
    </source>
</evidence>
<keyword evidence="1" id="KW-0479">Metal-binding</keyword>
<dbReference type="GO" id="GO:0046872">
    <property type="term" value="F:metal ion binding"/>
    <property type="evidence" value="ECO:0007669"/>
    <property type="project" value="UniProtKB-KW"/>
</dbReference>
<proteinExistence type="predicted"/>
<dbReference type="Ensembl" id="ENSOTST00005155557.1">
    <property type="protein sequence ID" value="ENSOTSP00005146411.1"/>
    <property type="gene ID" value="ENSOTSG00005051480.1"/>
</dbReference>
<feature type="compositionally biased region" description="Basic and acidic residues" evidence="6">
    <location>
        <begin position="215"/>
        <end position="233"/>
    </location>
</feature>
<reference evidence="8" key="2">
    <citation type="submission" date="2025-08" db="UniProtKB">
        <authorList>
            <consortium name="Ensembl"/>
        </authorList>
    </citation>
    <scope>IDENTIFICATION</scope>
</reference>
<sequence length="609" mass="66952">MLLLIQELNLLTSDRLKSIYSTSNHTQRVLKMGHKCTSKPSPFFQTLILSTILLFISPTAAMPGPDYGGHPRFICIPVPADTDPACFPSGGPVMGPSGAGHHGPPVGPPNNNGWWGMTEEAKTSILHLRESLVQQKETILDMRETIRELTAKLTLCEGSGPGIGGHNDHHGPPSHHGGAVSQLPYADNSHHGNQQGHHGNNNHALDAAGHYPGNGEHRSDSGHNRGQDKHATPEDMISSKSPEELGRMLQALKERMDNLQSRNTSTTYSSSLKELLQRKISALEQQMHHTAAALSSSPNHHDDSDHHDDGHHEDHDDDGHHDDSHHDNHHDNDGHHDDSHHDDHPDDHHDDGQHDNEADSHGYLQRTGYRIPGPRAGLHSNNKLDSLLNNLHHTGTNSRKKTKTPDAFQIGFPMRTNYMYGKVKMTLLHEIFALTLCLWIKGGAGPGLGTPFSYSVPGQANELVLIEWGNNPMELLVDDKAVTLPLSISDGKWHHVCVTWSTRDGEWEAYQDGVKRGSGENLSAWHPIKPGGVFILGQEQDTLGGRFDATQAFMGDISDLQMWANVLTAHDIYSLASCNSHLSGDVITWSENVVELHGGVTKYPFDPCH</sequence>
<dbReference type="PANTHER" id="PTHR19277">
    <property type="entry name" value="PENTRAXIN"/>
    <property type="match status" value="1"/>
</dbReference>
<evidence type="ECO:0000256" key="6">
    <source>
        <dbReference type="SAM" id="MobiDB-lite"/>
    </source>
</evidence>
<evidence type="ECO:0000259" key="7">
    <source>
        <dbReference type="PROSITE" id="PS51828"/>
    </source>
</evidence>
<dbReference type="Proteomes" id="UP000694402">
    <property type="component" value="Unassembled WGS sequence"/>
</dbReference>
<evidence type="ECO:0000313" key="8">
    <source>
        <dbReference type="Ensembl" id="ENSOTSP00005146411.1"/>
    </source>
</evidence>
<accession>A0AAZ3RY26</accession>
<name>A0AAZ3RY26_ONCTS</name>
<reference evidence="8" key="3">
    <citation type="submission" date="2025-09" db="UniProtKB">
        <authorList>
            <consortium name="Ensembl"/>
        </authorList>
    </citation>
    <scope>IDENTIFICATION</scope>
</reference>
<dbReference type="FunFam" id="2.60.120.200:FF:000012">
    <property type="entry name" value="neuronal pentraxin receptor"/>
    <property type="match status" value="1"/>
</dbReference>
<evidence type="ECO:0000256" key="2">
    <source>
        <dbReference type="ARBA" id="ARBA00022837"/>
    </source>
</evidence>
<evidence type="ECO:0000256" key="5">
    <source>
        <dbReference type="PROSITE-ProRule" id="PRU01172"/>
    </source>
</evidence>
<evidence type="ECO:0000256" key="3">
    <source>
        <dbReference type="ARBA" id="ARBA00023157"/>
    </source>
</evidence>
<feature type="region of interest" description="Disordered" evidence="6">
    <location>
        <begin position="289"/>
        <end position="382"/>
    </location>
</feature>
<dbReference type="CDD" id="cd00152">
    <property type="entry name" value="PTX"/>
    <property type="match status" value="1"/>
</dbReference>
<dbReference type="InterPro" id="IPR030476">
    <property type="entry name" value="Pentaxin_CS"/>
</dbReference>
<dbReference type="GeneID" id="112222502"/>
<dbReference type="Pfam" id="PF00354">
    <property type="entry name" value="Pentaxin"/>
    <property type="match status" value="1"/>
</dbReference>
<keyword evidence="4" id="KW-0325">Glycoprotein</keyword>
<keyword evidence="9" id="KW-1185">Reference proteome</keyword>
<dbReference type="InterPro" id="IPR051360">
    <property type="entry name" value="Neuronal_Pentraxin_Related"/>
</dbReference>
<dbReference type="PROSITE" id="PS51828">
    <property type="entry name" value="PTX_2"/>
    <property type="match status" value="1"/>
</dbReference>
<keyword evidence="3" id="KW-1015">Disulfide bond</keyword>
<dbReference type="RefSeq" id="XP_042161001.1">
    <property type="nucleotide sequence ID" value="XM_042305067.1"/>
</dbReference>
<evidence type="ECO:0000256" key="4">
    <source>
        <dbReference type="ARBA" id="ARBA00023180"/>
    </source>
</evidence>
<feature type="domain" description="Pentraxin (PTX)" evidence="7">
    <location>
        <begin position="406"/>
        <end position="608"/>
    </location>
</feature>
<evidence type="ECO:0000313" key="9">
    <source>
        <dbReference type="Proteomes" id="UP000694402"/>
    </source>
</evidence>
<dbReference type="InterPro" id="IPR001759">
    <property type="entry name" value="PTX_dom"/>
</dbReference>
<dbReference type="PANTHER" id="PTHR19277:SF3">
    <property type="entry name" value="NEURONAL PENTRAXIN-1-RELATED"/>
    <property type="match status" value="1"/>
</dbReference>
<feature type="compositionally biased region" description="Basic and acidic residues" evidence="6">
    <location>
        <begin position="299"/>
        <end position="360"/>
    </location>
</feature>
<feature type="region of interest" description="Disordered" evidence="6">
    <location>
        <begin position="160"/>
        <end position="242"/>
    </location>
</feature>
<comment type="caution">
    <text evidence="5">Lacks conserved residue(s) required for the propagation of feature annotation.</text>
</comment>
<dbReference type="AlphaFoldDB" id="A0AAZ3RY26"/>
<dbReference type="PROSITE" id="PS00289">
    <property type="entry name" value="PTX_1"/>
    <property type="match status" value="1"/>
</dbReference>
<reference evidence="9" key="1">
    <citation type="journal article" date="2018" name="PLoS ONE">
        <title>Chinook salmon (Oncorhynchus tshawytscha) genome and transcriptome.</title>
        <authorList>
            <person name="Christensen K.A."/>
            <person name="Leong J.S."/>
            <person name="Sakhrani D."/>
            <person name="Biagi C.A."/>
            <person name="Minkley D.R."/>
            <person name="Withler R.E."/>
            <person name="Rondeau E.B."/>
            <person name="Koop B.F."/>
            <person name="Devlin R.H."/>
        </authorList>
    </citation>
    <scope>NUCLEOTIDE SEQUENCE [LARGE SCALE GENOMIC DNA]</scope>
</reference>
<feature type="compositionally biased region" description="Low complexity" evidence="6">
    <location>
        <begin position="191"/>
        <end position="203"/>
    </location>
</feature>
<dbReference type="GeneTree" id="ENSGT01060000248591"/>
<organism evidence="8 9">
    <name type="scientific">Oncorhynchus tshawytscha</name>
    <name type="common">Chinook salmon</name>
    <name type="synonym">Salmo tshawytscha</name>
    <dbReference type="NCBI Taxonomy" id="74940"/>
    <lineage>
        <taxon>Eukaryota</taxon>
        <taxon>Metazoa</taxon>
        <taxon>Chordata</taxon>
        <taxon>Craniata</taxon>
        <taxon>Vertebrata</taxon>
        <taxon>Euteleostomi</taxon>
        <taxon>Actinopterygii</taxon>
        <taxon>Neopterygii</taxon>
        <taxon>Teleostei</taxon>
        <taxon>Protacanthopterygii</taxon>
        <taxon>Salmoniformes</taxon>
        <taxon>Salmonidae</taxon>
        <taxon>Salmoninae</taxon>
        <taxon>Oncorhynchus</taxon>
    </lineage>
</organism>
<protein>
    <recommendedName>
        <fullName evidence="7">Pentraxin (PTX) domain-containing protein</fullName>
    </recommendedName>
</protein>
<dbReference type="SMART" id="SM00159">
    <property type="entry name" value="PTX"/>
    <property type="match status" value="1"/>
</dbReference>
<gene>
    <name evidence="8" type="primary">LOC112222502</name>
</gene>